<feature type="transmembrane region" description="Helical" evidence="1">
    <location>
        <begin position="264"/>
        <end position="284"/>
    </location>
</feature>
<feature type="transmembrane region" description="Helical" evidence="1">
    <location>
        <begin position="54"/>
        <end position="73"/>
    </location>
</feature>
<name>A0AAP0E034_9MAGN</name>
<dbReference type="Proteomes" id="UP001420932">
    <property type="component" value="Unassembled WGS sequence"/>
</dbReference>
<evidence type="ECO:0000313" key="3">
    <source>
        <dbReference type="Proteomes" id="UP001420932"/>
    </source>
</evidence>
<feature type="transmembrane region" description="Helical" evidence="1">
    <location>
        <begin position="125"/>
        <end position="147"/>
    </location>
</feature>
<sequence>MGGQGNCVDGKLDDSGYSSPVPLIGLYITGATLVCLLFILVDAFAGFRNRKSWLPCRLFSVNSVTLTLLSIAVKLPLDLTSSMPRVQDQLSKLTGTTLICICMGVFMPSLGTYRESECFNNMAALSIFVVTIVVNVCIQMRTGAIILFRTEHVMILCCLMILLVALWYYASEIHSQNEITHDGIKDIVVDGKGSMLQRLKMSYLCGFNSNPQFRFCRHPLSTLVATLCVLSLVVLLKATFQYLVSKKLNICGGVSVYKWSMTPIIVSQIVTIIVGGLAITFRLFSLIGHLIGEFSILQEGVEGAETIIANNPIFQKTNFFLFKFYFRKTVEVFAVGFSLLPSLPIAFLDGCAISSIKNGGTCCCWRDTNSENEELMQEFNDLIHEGEMRLNKWTLRKGMNDMIQWIDKPDPTNQLTKLLTKTPPLHQDDSPFRRLKTYYDSRKSGYRVSSLSVVLLVRIATISLPSSLSESLLSSLNEVFEVLQFVDRKMSTSSFENEKKYVLAEALLVSKNFNCLLPAIIRNFGYLVAFRKQPQLIQSIAIIEGLKEVMQSDYVQHELAMMTDFIQLQAYESVDELYGFIEQLFVDMLDEFLVQLPNAILREIIESNAEDCQMTVKFALKVLCKVEPLESLVQWSFPVGTTITELARVEFSSV</sequence>
<keyword evidence="1" id="KW-0472">Membrane</keyword>
<dbReference type="PANTHER" id="PTHR35307">
    <property type="entry name" value="PROTEIN, PUTATIVE-RELATED"/>
    <property type="match status" value="1"/>
</dbReference>
<proteinExistence type="predicted"/>
<keyword evidence="3" id="KW-1185">Reference proteome</keyword>
<dbReference type="EMBL" id="JBBNAF010000045">
    <property type="protein sequence ID" value="KAK9081842.1"/>
    <property type="molecule type" value="Genomic_DNA"/>
</dbReference>
<evidence type="ECO:0000313" key="2">
    <source>
        <dbReference type="EMBL" id="KAK9081842.1"/>
    </source>
</evidence>
<keyword evidence="1" id="KW-0812">Transmembrane</keyword>
<feature type="transmembrane region" description="Helical" evidence="1">
    <location>
        <begin position="223"/>
        <end position="244"/>
    </location>
</feature>
<feature type="transmembrane region" description="Helical" evidence="1">
    <location>
        <begin position="93"/>
        <end position="113"/>
    </location>
</feature>
<dbReference type="AlphaFoldDB" id="A0AAP0E034"/>
<dbReference type="PANTHER" id="PTHR35307:SF8">
    <property type="entry name" value="GUSTATORY RECEPTOR"/>
    <property type="match status" value="1"/>
</dbReference>
<gene>
    <name evidence="2" type="ORF">Syun_031058</name>
</gene>
<evidence type="ECO:0000256" key="1">
    <source>
        <dbReference type="SAM" id="Phobius"/>
    </source>
</evidence>
<organism evidence="2 3">
    <name type="scientific">Stephania yunnanensis</name>
    <dbReference type="NCBI Taxonomy" id="152371"/>
    <lineage>
        <taxon>Eukaryota</taxon>
        <taxon>Viridiplantae</taxon>
        <taxon>Streptophyta</taxon>
        <taxon>Embryophyta</taxon>
        <taxon>Tracheophyta</taxon>
        <taxon>Spermatophyta</taxon>
        <taxon>Magnoliopsida</taxon>
        <taxon>Ranunculales</taxon>
        <taxon>Menispermaceae</taxon>
        <taxon>Menispermoideae</taxon>
        <taxon>Cissampelideae</taxon>
        <taxon>Stephania</taxon>
    </lineage>
</organism>
<accession>A0AAP0E034</accession>
<comment type="caution">
    <text evidence="2">The sequence shown here is derived from an EMBL/GenBank/DDBJ whole genome shotgun (WGS) entry which is preliminary data.</text>
</comment>
<reference evidence="2 3" key="1">
    <citation type="submission" date="2024-01" db="EMBL/GenBank/DDBJ databases">
        <title>Genome assemblies of Stephania.</title>
        <authorList>
            <person name="Yang L."/>
        </authorList>
    </citation>
    <scope>NUCLEOTIDE SEQUENCE [LARGE SCALE GENOMIC DNA]</scope>
    <source>
        <strain evidence="2">YNDBR</strain>
        <tissue evidence="2">Leaf</tissue>
    </source>
</reference>
<feature type="transmembrane region" description="Helical" evidence="1">
    <location>
        <begin position="153"/>
        <end position="170"/>
    </location>
</feature>
<protein>
    <submittedName>
        <fullName evidence="2">Uncharacterized protein</fullName>
    </submittedName>
</protein>
<feature type="transmembrane region" description="Helical" evidence="1">
    <location>
        <begin position="24"/>
        <end position="47"/>
    </location>
</feature>
<keyword evidence="1" id="KW-1133">Transmembrane helix</keyword>